<dbReference type="InterPro" id="IPR050107">
    <property type="entry name" value="ABC_carbohydrate_import_ATPase"/>
</dbReference>
<evidence type="ECO:0000256" key="1">
    <source>
        <dbReference type="ARBA" id="ARBA00022741"/>
    </source>
</evidence>
<keyword evidence="4" id="KW-0378">Hydrolase</keyword>
<keyword evidence="1" id="KW-0547">Nucleotide-binding</keyword>
<reference evidence="4 5" key="1">
    <citation type="submission" date="2016-09" db="EMBL/GenBank/DDBJ databases">
        <title>Genome sequence of Eubacterium angustum.</title>
        <authorList>
            <person name="Poehlein A."/>
            <person name="Daniel R."/>
        </authorList>
    </citation>
    <scope>NUCLEOTIDE SEQUENCE [LARGE SCALE GENOMIC DNA]</scope>
    <source>
        <strain evidence="4 5">DSM 1989</strain>
    </source>
</reference>
<accession>A0A1S1V6E8</accession>
<comment type="caution">
    <text evidence="4">The sequence shown here is derived from an EMBL/GenBank/DDBJ whole genome shotgun (WGS) entry which is preliminary data.</text>
</comment>
<dbReference type="CDD" id="cd03216">
    <property type="entry name" value="ABC_Carb_Monos_I"/>
    <property type="match status" value="1"/>
</dbReference>
<organism evidence="4 5">
    <name type="scientific">Andreesenia angusta</name>
    <dbReference type="NCBI Taxonomy" id="39480"/>
    <lineage>
        <taxon>Bacteria</taxon>
        <taxon>Bacillati</taxon>
        <taxon>Bacillota</taxon>
        <taxon>Tissierellia</taxon>
        <taxon>Tissierellales</taxon>
        <taxon>Gottschalkiaceae</taxon>
        <taxon>Andreesenia</taxon>
    </lineage>
</organism>
<dbReference type="PANTHER" id="PTHR43790:SF4">
    <property type="entry name" value="GUANOSINE IMPORT ATP-BINDING PROTEIN NUPO"/>
    <property type="match status" value="1"/>
</dbReference>
<proteinExistence type="predicted"/>
<dbReference type="RefSeq" id="WP_071063938.1">
    <property type="nucleotide sequence ID" value="NZ_MKIE01000008.1"/>
</dbReference>
<dbReference type="SUPFAM" id="SSF52540">
    <property type="entry name" value="P-loop containing nucleoside triphosphate hydrolases"/>
    <property type="match status" value="2"/>
</dbReference>
<dbReference type="Pfam" id="PF00005">
    <property type="entry name" value="ABC_tran"/>
    <property type="match status" value="2"/>
</dbReference>
<dbReference type="STRING" id="39480.EUAN_18760"/>
<evidence type="ECO:0000256" key="2">
    <source>
        <dbReference type="ARBA" id="ARBA00022840"/>
    </source>
</evidence>
<name>A0A1S1V6E8_9FIRM</name>
<evidence type="ECO:0000259" key="3">
    <source>
        <dbReference type="PROSITE" id="PS50893"/>
    </source>
</evidence>
<evidence type="ECO:0000313" key="4">
    <source>
        <dbReference type="EMBL" id="OHW61697.1"/>
    </source>
</evidence>
<dbReference type="AlphaFoldDB" id="A0A1S1V6E8"/>
<dbReference type="Proteomes" id="UP000180254">
    <property type="component" value="Unassembled WGS sequence"/>
</dbReference>
<dbReference type="PANTHER" id="PTHR43790">
    <property type="entry name" value="CARBOHYDRATE TRANSPORT ATP-BINDING PROTEIN MG119-RELATED"/>
    <property type="match status" value="1"/>
</dbReference>
<sequence length="519" mass="57843">MESVLRVEKLHKRFGEVVALHSIDFELKKGEIHGLVGANGSGKSTFMNILFGSQNIRESGGYGGKIFIDEKEVEIVDSRSSMREGIGMVHQELSLIGELSVSSNIKLNRENIVGGTERFKQFAIVDEAGNRKEASAVLSKVGVEIDTGAKAKNYSTNLKQFIEIARELDNEKLKVLILDEPTSSLNVEETNLLLDHLRQIASEGISIIFISHRLDEVTDICDRVTVLRDGVLISQYTRDEYDIKRIALDMIGKEVVQTAKTSGRRSENGILKFDRVSINSGDRNHEDISLEVREGEVLGITGLAGHGQEIFGYGIMGLYNLEGSVLFEGKRVYPGKDAFQKGIYLLPDERKELGLLIEQSVSENMVFGSHVRRKEFLKHPSLGPLSGFNQKTIDSYVDSMIESLNIKTKSRSQTVRELSGGNQQKVCIARAISVKPKLLFVGEPTRGIDIYSKEIILKMLLKLNSEENTTVVISSGEVSELKRVCDRIAIMYENRVFEIFEGDFESEAFALAMSGRRVD</sequence>
<dbReference type="EC" id="3.6.3.17" evidence="4"/>
<protein>
    <submittedName>
        <fullName evidence="4">Xylose import ATP-binding protein XylG</fullName>
        <ecNumber evidence="4">3.6.3.17</ecNumber>
    </submittedName>
</protein>
<dbReference type="GO" id="GO:0005524">
    <property type="term" value="F:ATP binding"/>
    <property type="evidence" value="ECO:0007669"/>
    <property type="project" value="UniProtKB-KW"/>
</dbReference>
<dbReference type="CDD" id="cd03215">
    <property type="entry name" value="ABC_Carb_Monos_II"/>
    <property type="match status" value="1"/>
</dbReference>
<gene>
    <name evidence="4" type="primary">xylG_2</name>
    <name evidence="4" type="ORF">EUAN_18760</name>
</gene>
<evidence type="ECO:0000313" key="5">
    <source>
        <dbReference type="Proteomes" id="UP000180254"/>
    </source>
</evidence>
<dbReference type="OrthoDB" id="9771863at2"/>
<dbReference type="InterPro" id="IPR027417">
    <property type="entry name" value="P-loop_NTPase"/>
</dbReference>
<dbReference type="PROSITE" id="PS00211">
    <property type="entry name" value="ABC_TRANSPORTER_1"/>
    <property type="match status" value="1"/>
</dbReference>
<keyword evidence="5" id="KW-1185">Reference proteome</keyword>
<dbReference type="GO" id="GO:0016887">
    <property type="term" value="F:ATP hydrolysis activity"/>
    <property type="evidence" value="ECO:0007669"/>
    <property type="project" value="InterPro"/>
</dbReference>
<dbReference type="Gene3D" id="3.40.50.300">
    <property type="entry name" value="P-loop containing nucleotide triphosphate hydrolases"/>
    <property type="match status" value="2"/>
</dbReference>
<dbReference type="InterPro" id="IPR003593">
    <property type="entry name" value="AAA+_ATPase"/>
</dbReference>
<dbReference type="EMBL" id="MKIE01000008">
    <property type="protein sequence ID" value="OHW61697.1"/>
    <property type="molecule type" value="Genomic_DNA"/>
</dbReference>
<feature type="domain" description="ABC transporter" evidence="3">
    <location>
        <begin position="5"/>
        <end position="254"/>
    </location>
</feature>
<feature type="domain" description="ABC transporter" evidence="3">
    <location>
        <begin position="270"/>
        <end position="518"/>
    </location>
</feature>
<dbReference type="InterPro" id="IPR003439">
    <property type="entry name" value="ABC_transporter-like_ATP-bd"/>
</dbReference>
<keyword evidence="2 4" id="KW-0067">ATP-binding</keyword>
<dbReference type="SMART" id="SM00382">
    <property type="entry name" value="AAA"/>
    <property type="match status" value="2"/>
</dbReference>
<dbReference type="PROSITE" id="PS50893">
    <property type="entry name" value="ABC_TRANSPORTER_2"/>
    <property type="match status" value="2"/>
</dbReference>
<dbReference type="InterPro" id="IPR017871">
    <property type="entry name" value="ABC_transporter-like_CS"/>
</dbReference>